<feature type="compositionally biased region" description="Basic and acidic residues" evidence="1">
    <location>
        <begin position="217"/>
        <end position="227"/>
    </location>
</feature>
<protein>
    <submittedName>
        <fullName evidence="2">Uncharacterized protein</fullName>
    </submittedName>
</protein>
<feature type="region of interest" description="Disordered" evidence="1">
    <location>
        <begin position="356"/>
        <end position="377"/>
    </location>
</feature>
<name>A0A8H6N7F7_9PEZI</name>
<reference evidence="2" key="1">
    <citation type="journal article" date="2020" name="Phytopathology">
        <title>Genome Sequence Resources of Colletotrichum truncatum, C. plurivorum, C. musicola, and C. sojae: Four Species Pathogenic to Soybean (Glycine max).</title>
        <authorList>
            <person name="Rogerio F."/>
            <person name="Boufleur T.R."/>
            <person name="Ciampi-Guillardi M."/>
            <person name="Sukno S.A."/>
            <person name="Thon M.R."/>
            <person name="Massola Junior N.S."/>
            <person name="Baroncelli R."/>
        </authorList>
    </citation>
    <scope>NUCLEOTIDE SEQUENCE</scope>
    <source>
        <strain evidence="2">LFN0074</strain>
    </source>
</reference>
<comment type="caution">
    <text evidence="2">The sequence shown here is derived from an EMBL/GenBank/DDBJ whole genome shotgun (WGS) entry which is preliminary data.</text>
</comment>
<dbReference type="AlphaFoldDB" id="A0A8H6N7F7"/>
<dbReference type="EMBL" id="WIGM01000550">
    <property type="protein sequence ID" value="KAF6822245.1"/>
    <property type="molecule type" value="Genomic_DNA"/>
</dbReference>
<dbReference type="Proteomes" id="UP000639643">
    <property type="component" value="Unassembled WGS sequence"/>
</dbReference>
<keyword evidence="3" id="KW-1185">Reference proteome</keyword>
<proteinExistence type="predicted"/>
<gene>
    <name evidence="2" type="ORF">CMUS01_11154</name>
</gene>
<feature type="region of interest" description="Disordered" evidence="1">
    <location>
        <begin position="217"/>
        <end position="244"/>
    </location>
</feature>
<evidence type="ECO:0000256" key="1">
    <source>
        <dbReference type="SAM" id="MobiDB-lite"/>
    </source>
</evidence>
<evidence type="ECO:0000313" key="3">
    <source>
        <dbReference type="Proteomes" id="UP000639643"/>
    </source>
</evidence>
<organism evidence="2 3">
    <name type="scientific">Colletotrichum musicola</name>
    <dbReference type="NCBI Taxonomy" id="2175873"/>
    <lineage>
        <taxon>Eukaryota</taxon>
        <taxon>Fungi</taxon>
        <taxon>Dikarya</taxon>
        <taxon>Ascomycota</taxon>
        <taxon>Pezizomycotina</taxon>
        <taxon>Sordariomycetes</taxon>
        <taxon>Hypocreomycetidae</taxon>
        <taxon>Glomerellales</taxon>
        <taxon>Glomerellaceae</taxon>
        <taxon>Colletotrichum</taxon>
        <taxon>Colletotrichum orchidearum species complex</taxon>
    </lineage>
</organism>
<feature type="compositionally biased region" description="Low complexity" evidence="1">
    <location>
        <begin position="356"/>
        <end position="371"/>
    </location>
</feature>
<evidence type="ECO:0000313" key="2">
    <source>
        <dbReference type="EMBL" id="KAF6822245.1"/>
    </source>
</evidence>
<sequence length="377" mass="41235">MAGAWPAWSADIVLDDDGTRAHKGHTDATTRPVTRPSFSAFLFVWCWVTLRAPPLLRTLRAHRLTVCGRPQHATLLTAGGLDWSPRAADAYLRIGKSGANHCATNVQPRRSGSAMLRQWQAIKRRTPVQLDELLHDGAMRREAHQELFWKGILHRPASASIAARVLDVKVFVAAVSFDTRGNRESGGGGVRRVDWFCWAGQFSPGRECERELENCRAEQSRMSRSRAEQNSSSSNRTAADWKSGAPARRNLGSIQLLPTPIGTHLCTPVHCPLSSAVPSLGLGPRGGQGQVGWWTGAGAEWWVTLEDTASSIPASTRALKKRANQPPVDITRPFLHQGFELKFETVRRRKDIDRLAPSLPAPSSASSSLLAGTARVG</sequence>
<accession>A0A8H6N7F7</accession>